<reference evidence="1" key="1">
    <citation type="submission" date="2023-04" db="EMBL/GenBank/DDBJ databases">
        <title>A chromosome-level genome assembly of the parasitoid wasp Eretmocerus hayati.</title>
        <authorList>
            <person name="Zhong Y."/>
            <person name="Liu S."/>
            <person name="Liu Y."/>
        </authorList>
    </citation>
    <scope>NUCLEOTIDE SEQUENCE</scope>
    <source>
        <strain evidence="1">ZJU_SS_LIU_2023</strain>
    </source>
</reference>
<accession>A0ACC2N6Y6</accession>
<dbReference type="EMBL" id="CM056744">
    <property type="protein sequence ID" value="KAJ8666733.1"/>
    <property type="molecule type" value="Genomic_DNA"/>
</dbReference>
<sequence>MVRENKSFSECTPRQQRNRLQQTFNADLRDVALNVARSRGVDRNPQVNENIIENNPLNNDETRMIQFHPNLEIGRNLNDVAPDLYHQVNLVNPMMEIGNGSSDDESDVQHDSDHSHFSEDDEFDFSNFLVQWSTTHNITQVAVTNLLAGLRDAGHDELPKDARTLLNTPRNTNSNVHPMGSSGSYAHFGLEKALRQLLACVDAREIPDVIEFDIHVDGMNISKSSLGKVWPILGSIVNVPFLDEPFVIGMHHGPSQPENVDEFMRTFSEEYQRLKRTGLVIGERQYGVRLRYVIADTPAKNFLLKFPSHSSRCGRCIQVGRKVLHRCVFLETDSPLRTHQNFRQNVPRQYLDVRSPLEDFLEDLEFQVVIDPMHHLDMGCTLRHVKIFISALDSLNNDELSSLLDRDYESFRPWVPMEFVRKPRPFSQYDKFKATELREILLYTGPVIFSKYISPEAMHHFNMLNLAARLLNDPEEYSNSNGLIRQLLFDYVATMRTLHGDFHIVYNVHNLLHLAEEALRHGTLESFSAYKYENFLGMIRKLIRQGNHVLAQIMNRLNEKTVASIQESRIKSRRKSHIAPGTFVLSPVSHKLDVPAGFSNPRKSLKFSNFTLTCSTPNNCCCLHDGTMVSIRFICENANRERMIVGSKYNDCQSIENYPLDSRRFNICKAETGSPELLAWPINSIKYKVFQMKFQDWYYFFPILHSRS</sequence>
<dbReference type="Proteomes" id="UP001239111">
    <property type="component" value="Chromosome 4"/>
</dbReference>
<keyword evidence="2" id="KW-1185">Reference proteome</keyword>
<name>A0ACC2N6Y6_9HYME</name>
<protein>
    <submittedName>
        <fullName evidence="1">Uncharacterized protein</fullName>
    </submittedName>
</protein>
<comment type="caution">
    <text evidence="1">The sequence shown here is derived from an EMBL/GenBank/DDBJ whole genome shotgun (WGS) entry which is preliminary data.</text>
</comment>
<proteinExistence type="predicted"/>
<evidence type="ECO:0000313" key="1">
    <source>
        <dbReference type="EMBL" id="KAJ8666733.1"/>
    </source>
</evidence>
<evidence type="ECO:0000313" key="2">
    <source>
        <dbReference type="Proteomes" id="UP001239111"/>
    </source>
</evidence>
<organism evidence="1 2">
    <name type="scientific">Eretmocerus hayati</name>
    <dbReference type="NCBI Taxonomy" id="131215"/>
    <lineage>
        <taxon>Eukaryota</taxon>
        <taxon>Metazoa</taxon>
        <taxon>Ecdysozoa</taxon>
        <taxon>Arthropoda</taxon>
        <taxon>Hexapoda</taxon>
        <taxon>Insecta</taxon>
        <taxon>Pterygota</taxon>
        <taxon>Neoptera</taxon>
        <taxon>Endopterygota</taxon>
        <taxon>Hymenoptera</taxon>
        <taxon>Apocrita</taxon>
        <taxon>Proctotrupomorpha</taxon>
        <taxon>Chalcidoidea</taxon>
        <taxon>Aphelinidae</taxon>
        <taxon>Aphelininae</taxon>
        <taxon>Eretmocerus</taxon>
    </lineage>
</organism>
<gene>
    <name evidence="1" type="ORF">QAD02_008395</name>
</gene>